<evidence type="ECO:0000259" key="22">
    <source>
        <dbReference type="PROSITE" id="PS50011"/>
    </source>
</evidence>
<dbReference type="FunFam" id="3.30.200.20:FF:000059">
    <property type="entry name" value="S-receptor-like serine/threonine-protein kinase"/>
    <property type="match status" value="1"/>
</dbReference>
<dbReference type="InterPro" id="IPR000858">
    <property type="entry name" value="S_locus_glycoprot_dom"/>
</dbReference>
<dbReference type="InterPro" id="IPR024171">
    <property type="entry name" value="SRK-like_kinase"/>
</dbReference>
<comment type="subcellular location">
    <subcellularLocation>
        <location evidence="1">Membrane</location>
        <topology evidence="1">Single-pass type I membrane protein</topology>
    </subcellularLocation>
</comment>
<dbReference type="Gene3D" id="2.90.10.30">
    <property type="match status" value="1"/>
</dbReference>
<dbReference type="FunFam" id="2.90.10.10:FF:000013">
    <property type="entry name" value="G-type lectin S-receptor-like serine/threonine-protein kinase LECRK1"/>
    <property type="match status" value="1"/>
</dbReference>
<keyword evidence="9 18" id="KW-0418">Kinase</keyword>
<comment type="similarity">
    <text evidence="18">Belongs to the protein kinase superfamily. Ser/Thr protein kinase family.</text>
</comment>
<dbReference type="SMART" id="SM00220">
    <property type="entry name" value="S_TKc"/>
    <property type="match status" value="1"/>
</dbReference>
<feature type="binding site" evidence="19">
    <location>
        <position position="530"/>
    </location>
    <ligand>
        <name>ATP</name>
        <dbReference type="ChEBI" id="CHEBI:30616"/>
    </ligand>
</feature>
<dbReference type="InterPro" id="IPR017441">
    <property type="entry name" value="Protein_kinase_ATP_BS"/>
</dbReference>
<evidence type="ECO:0000256" key="17">
    <source>
        <dbReference type="ARBA" id="ARBA00048679"/>
    </source>
</evidence>
<evidence type="ECO:0000256" key="11">
    <source>
        <dbReference type="ARBA" id="ARBA00022989"/>
    </source>
</evidence>
<evidence type="ECO:0000256" key="12">
    <source>
        <dbReference type="ARBA" id="ARBA00023136"/>
    </source>
</evidence>
<evidence type="ECO:0000256" key="1">
    <source>
        <dbReference type="ARBA" id="ARBA00004479"/>
    </source>
</evidence>
<dbReference type="GO" id="GO:0048544">
    <property type="term" value="P:recognition of pollen"/>
    <property type="evidence" value="ECO:0007669"/>
    <property type="project" value="InterPro"/>
</dbReference>
<proteinExistence type="inferred from homology"/>
<evidence type="ECO:0000256" key="5">
    <source>
        <dbReference type="ARBA" id="ARBA00022692"/>
    </source>
</evidence>
<evidence type="ECO:0000256" key="18">
    <source>
        <dbReference type="PIRNR" id="PIRNR000641"/>
    </source>
</evidence>
<keyword evidence="13" id="KW-1015">Disulfide bond</keyword>
<feature type="domain" description="Protein kinase" evidence="22">
    <location>
        <begin position="499"/>
        <end position="779"/>
    </location>
</feature>
<keyword evidence="7" id="KW-0430">Lectin</keyword>
<keyword evidence="15" id="KW-0325">Glycoprotein</keyword>
<keyword evidence="4 18" id="KW-0808">Transferase</keyword>
<dbReference type="InterPro" id="IPR001245">
    <property type="entry name" value="Ser-Thr/Tyr_kinase_cat_dom"/>
</dbReference>
<dbReference type="PROSITE" id="PS00107">
    <property type="entry name" value="PROTEIN_KINASE_ATP"/>
    <property type="match status" value="1"/>
</dbReference>
<name>A0A5B7BYA7_DAVIN</name>
<keyword evidence="3" id="KW-0245">EGF-like domain</keyword>
<evidence type="ECO:0000256" key="2">
    <source>
        <dbReference type="ARBA" id="ARBA00022527"/>
    </source>
</evidence>
<evidence type="ECO:0000256" key="6">
    <source>
        <dbReference type="ARBA" id="ARBA00022729"/>
    </source>
</evidence>
<dbReference type="SUPFAM" id="SSF56112">
    <property type="entry name" value="Protein kinase-like (PK-like)"/>
    <property type="match status" value="1"/>
</dbReference>
<evidence type="ECO:0000256" key="4">
    <source>
        <dbReference type="ARBA" id="ARBA00022679"/>
    </source>
</evidence>
<keyword evidence="10 18" id="KW-0067">ATP-binding</keyword>
<feature type="transmembrane region" description="Helical" evidence="20">
    <location>
        <begin position="439"/>
        <end position="462"/>
    </location>
</feature>
<evidence type="ECO:0000256" key="16">
    <source>
        <dbReference type="ARBA" id="ARBA00047899"/>
    </source>
</evidence>
<keyword evidence="8 18" id="KW-0547">Nucleotide-binding</keyword>
<dbReference type="PANTHER" id="PTHR47976">
    <property type="entry name" value="G-TYPE LECTIN S-RECEPTOR-LIKE SERINE/THREONINE-PROTEIN KINASE SD2-5"/>
    <property type="match status" value="1"/>
</dbReference>
<evidence type="ECO:0000256" key="13">
    <source>
        <dbReference type="ARBA" id="ARBA00023157"/>
    </source>
</evidence>
<feature type="signal peptide" evidence="21">
    <location>
        <begin position="1"/>
        <end position="21"/>
    </location>
</feature>
<dbReference type="InterPro" id="IPR008271">
    <property type="entry name" value="Ser/Thr_kinase_AS"/>
</dbReference>
<keyword evidence="2 18" id="KW-0723">Serine/threonine-protein kinase</keyword>
<keyword evidence="6 21" id="KW-0732">Signal</keyword>
<evidence type="ECO:0000259" key="23">
    <source>
        <dbReference type="PROSITE" id="PS50927"/>
    </source>
</evidence>
<dbReference type="GO" id="GO:0106310">
    <property type="term" value="F:protein serine kinase activity"/>
    <property type="evidence" value="ECO:0007669"/>
    <property type="project" value="RHEA"/>
</dbReference>
<comment type="catalytic activity">
    <reaction evidence="17 18">
        <text>L-seryl-[protein] + ATP = O-phospho-L-seryl-[protein] + ADP + H(+)</text>
        <dbReference type="Rhea" id="RHEA:17989"/>
        <dbReference type="Rhea" id="RHEA-COMP:9863"/>
        <dbReference type="Rhea" id="RHEA-COMP:11604"/>
        <dbReference type="ChEBI" id="CHEBI:15378"/>
        <dbReference type="ChEBI" id="CHEBI:29999"/>
        <dbReference type="ChEBI" id="CHEBI:30616"/>
        <dbReference type="ChEBI" id="CHEBI:83421"/>
        <dbReference type="ChEBI" id="CHEBI:456216"/>
        <dbReference type="EC" id="2.7.11.1"/>
    </reaction>
</comment>
<evidence type="ECO:0000256" key="20">
    <source>
        <dbReference type="SAM" id="Phobius"/>
    </source>
</evidence>
<keyword evidence="12 20" id="KW-0472">Membrane</keyword>
<evidence type="ECO:0000256" key="3">
    <source>
        <dbReference type="ARBA" id="ARBA00022536"/>
    </source>
</evidence>
<dbReference type="InterPro" id="IPR000719">
    <property type="entry name" value="Prot_kinase_dom"/>
</dbReference>
<dbReference type="CDD" id="cd00028">
    <property type="entry name" value="B_lectin"/>
    <property type="match status" value="1"/>
</dbReference>
<dbReference type="GO" id="GO:0005524">
    <property type="term" value="F:ATP binding"/>
    <property type="evidence" value="ECO:0007669"/>
    <property type="project" value="UniProtKB-UniRule"/>
</dbReference>
<evidence type="ECO:0000256" key="7">
    <source>
        <dbReference type="ARBA" id="ARBA00022734"/>
    </source>
</evidence>
<dbReference type="Pfam" id="PF00954">
    <property type="entry name" value="S_locus_glycop"/>
    <property type="match status" value="1"/>
</dbReference>
<sequence length="792" mass="88599">MATIAATRILLWFLLFGLTLIDSSFQITTNTIELGYNITAGTNSSWQSPSGDFAFGFYPDVASGLLLVGIWFDKIPEKTLVWSANRDDPAQVGSTIDLTLNGQLVLTHSNGTRYFIYNGTTTSSASMQEDGNLVLRDSSSKILWKSFDFPTDTILPGQVLVMGQKLFSNTNGTVDHSTGRFMLELQMDGNVVMSAYRFADPGYWFTLTAGNQNVSLVFNQSTAFMYVVNDTSIRYSMTKKVPTPIEDYYHRTTINDHGNLQQLAYQKGNGSGWTIVWEAITEPCIVYTICGVFGFCTALDDKTVTCTCLPGYSPWDPNVPSKGCYPNVVKDYCADPNSSSASDFTVEAIDNADFPNGPFADMARITPSDVEGCRKEVTDDCFCIAGVLVESICYKKRMPLLNARRSNPSTNNIVAFIKVPRVNRTLEIPNGHKKDSPSLAVLLVGLLSCSILAILFAANAVYHFPVTQRYLTVETPQKRKPVELNLKAFLFRELQEATNGFKNKLGQGAFGTVYDGVLKLEDEEVDVAVKRLEKVIERGEKEFLTEVRVIGLTHHKNLVRLLGFCNEKSHRLLVYELMKNGTLSSFLFGEGNKPKWEHRAEIAIGIARGLLYLHEECETQIIHCDIKPQNVLLDNNYTAKIADFGLAKLLMKDQTRTSTNLRGTMGYMAPEWLKNAPVTSKVDVYSFGVMLLEIIFCRRHLELNRFEEANEGNEMILTDWVQCCVREGNLETIVSHDPDVLSDFRRFERMTMVGLWCLCPNPILRPSMVKVVQMLEGTIDVGVPPLIDLHML</sequence>
<evidence type="ECO:0000256" key="19">
    <source>
        <dbReference type="PROSITE-ProRule" id="PRU10141"/>
    </source>
</evidence>
<dbReference type="GO" id="GO:0030246">
    <property type="term" value="F:carbohydrate binding"/>
    <property type="evidence" value="ECO:0007669"/>
    <property type="project" value="UniProtKB-KW"/>
</dbReference>
<dbReference type="Pfam" id="PF01453">
    <property type="entry name" value="B_lectin"/>
    <property type="match status" value="1"/>
</dbReference>
<keyword evidence="5 20" id="KW-0812">Transmembrane</keyword>
<dbReference type="InterPro" id="IPR011009">
    <property type="entry name" value="Kinase-like_dom_sf"/>
</dbReference>
<comment type="catalytic activity">
    <reaction evidence="16 18">
        <text>L-threonyl-[protein] + ATP = O-phospho-L-threonyl-[protein] + ADP + H(+)</text>
        <dbReference type="Rhea" id="RHEA:46608"/>
        <dbReference type="Rhea" id="RHEA-COMP:11060"/>
        <dbReference type="Rhea" id="RHEA-COMP:11605"/>
        <dbReference type="ChEBI" id="CHEBI:15378"/>
        <dbReference type="ChEBI" id="CHEBI:30013"/>
        <dbReference type="ChEBI" id="CHEBI:30616"/>
        <dbReference type="ChEBI" id="CHEBI:61977"/>
        <dbReference type="ChEBI" id="CHEBI:456216"/>
        <dbReference type="EC" id="2.7.11.1"/>
    </reaction>
</comment>
<dbReference type="InterPro" id="IPR036426">
    <property type="entry name" value="Bulb-type_lectin_dom_sf"/>
</dbReference>
<dbReference type="GO" id="GO:0016020">
    <property type="term" value="C:membrane"/>
    <property type="evidence" value="ECO:0007669"/>
    <property type="project" value="UniProtKB-SubCell"/>
</dbReference>
<dbReference type="PROSITE" id="PS00108">
    <property type="entry name" value="PROTEIN_KINASE_ST"/>
    <property type="match status" value="1"/>
</dbReference>
<dbReference type="Gene3D" id="3.30.200.20">
    <property type="entry name" value="Phosphorylase Kinase, domain 1"/>
    <property type="match status" value="1"/>
</dbReference>
<dbReference type="InterPro" id="IPR051343">
    <property type="entry name" value="G-type_lectin_kinases/EP1-like"/>
</dbReference>
<dbReference type="PANTHER" id="PTHR47976:SF62">
    <property type="entry name" value="RECEPTOR-LIKE SERINE_THREONINE-PROTEIN KINASE"/>
    <property type="match status" value="1"/>
</dbReference>
<dbReference type="PROSITE" id="PS50927">
    <property type="entry name" value="BULB_LECTIN"/>
    <property type="match status" value="1"/>
</dbReference>
<dbReference type="Pfam" id="PF07714">
    <property type="entry name" value="PK_Tyr_Ser-Thr"/>
    <property type="match status" value="1"/>
</dbReference>
<evidence type="ECO:0000313" key="24">
    <source>
        <dbReference type="EMBL" id="MPA72941.1"/>
    </source>
</evidence>
<dbReference type="InterPro" id="IPR001480">
    <property type="entry name" value="Bulb-type_lectin_dom"/>
</dbReference>
<dbReference type="GO" id="GO:0004674">
    <property type="term" value="F:protein serine/threonine kinase activity"/>
    <property type="evidence" value="ECO:0007669"/>
    <property type="project" value="UniProtKB-KW"/>
</dbReference>
<dbReference type="EMBL" id="GHES01042382">
    <property type="protein sequence ID" value="MPA72941.1"/>
    <property type="molecule type" value="Transcribed_RNA"/>
</dbReference>
<protein>
    <recommendedName>
        <fullName evidence="18">Receptor-like serine/threonine-protein kinase</fullName>
        <ecNumber evidence="18">2.7.11.1</ecNumber>
    </recommendedName>
</protein>
<dbReference type="FunFam" id="1.10.510.10:FF:000237">
    <property type="entry name" value="G-type lectin S-receptor-like serine/threonine-protein kinase"/>
    <property type="match status" value="1"/>
</dbReference>
<gene>
    <name evidence="24" type="ORF">Din_042382</name>
</gene>
<evidence type="ECO:0000256" key="10">
    <source>
        <dbReference type="ARBA" id="ARBA00022840"/>
    </source>
</evidence>
<evidence type="ECO:0000256" key="21">
    <source>
        <dbReference type="SAM" id="SignalP"/>
    </source>
</evidence>
<dbReference type="CDD" id="cd14066">
    <property type="entry name" value="STKc_IRAK"/>
    <property type="match status" value="1"/>
</dbReference>
<dbReference type="SUPFAM" id="SSF51110">
    <property type="entry name" value="alpha-D-mannose-specific plant lectins"/>
    <property type="match status" value="1"/>
</dbReference>
<accession>A0A5B7BYA7</accession>
<dbReference type="Gene3D" id="2.90.10.10">
    <property type="entry name" value="Bulb-type lectin domain"/>
    <property type="match status" value="1"/>
</dbReference>
<feature type="transmembrane region" description="Helical" evidence="20">
    <location>
        <begin position="53"/>
        <end position="72"/>
    </location>
</feature>
<dbReference type="AlphaFoldDB" id="A0A5B7BYA7"/>
<dbReference type="PIRSF" id="PIRSF000641">
    <property type="entry name" value="SRK"/>
    <property type="match status" value="1"/>
</dbReference>
<evidence type="ECO:0000256" key="15">
    <source>
        <dbReference type="ARBA" id="ARBA00023180"/>
    </source>
</evidence>
<evidence type="ECO:0000256" key="14">
    <source>
        <dbReference type="ARBA" id="ARBA00023170"/>
    </source>
</evidence>
<feature type="domain" description="Bulb-type lectin" evidence="23">
    <location>
        <begin position="29"/>
        <end position="148"/>
    </location>
</feature>
<evidence type="ECO:0000256" key="8">
    <source>
        <dbReference type="ARBA" id="ARBA00022741"/>
    </source>
</evidence>
<organism evidence="24">
    <name type="scientific">Davidia involucrata</name>
    <name type="common">Dove tree</name>
    <dbReference type="NCBI Taxonomy" id="16924"/>
    <lineage>
        <taxon>Eukaryota</taxon>
        <taxon>Viridiplantae</taxon>
        <taxon>Streptophyta</taxon>
        <taxon>Embryophyta</taxon>
        <taxon>Tracheophyta</taxon>
        <taxon>Spermatophyta</taxon>
        <taxon>Magnoliopsida</taxon>
        <taxon>eudicotyledons</taxon>
        <taxon>Gunneridae</taxon>
        <taxon>Pentapetalae</taxon>
        <taxon>asterids</taxon>
        <taxon>Cornales</taxon>
        <taxon>Nyssaceae</taxon>
        <taxon>Davidia</taxon>
    </lineage>
</organism>
<dbReference type="EC" id="2.7.11.1" evidence="18"/>
<keyword evidence="11 20" id="KW-1133">Transmembrane helix</keyword>
<dbReference type="Gene3D" id="1.10.510.10">
    <property type="entry name" value="Transferase(Phosphotransferase) domain 1"/>
    <property type="match status" value="1"/>
</dbReference>
<reference evidence="24" key="1">
    <citation type="submission" date="2019-08" db="EMBL/GenBank/DDBJ databases">
        <title>Reference gene set and small RNA set construction with multiple tissues from Davidia involucrata Baill.</title>
        <authorList>
            <person name="Yang H."/>
            <person name="Zhou C."/>
            <person name="Li G."/>
            <person name="Wang J."/>
            <person name="Gao P."/>
            <person name="Wang M."/>
            <person name="Wang R."/>
            <person name="Zhao Y."/>
        </authorList>
    </citation>
    <scope>NUCLEOTIDE SEQUENCE</scope>
    <source>
        <tissue evidence="24">Mixed with DoveR01_LX</tissue>
    </source>
</reference>
<dbReference type="PROSITE" id="PS50011">
    <property type="entry name" value="PROTEIN_KINASE_DOM"/>
    <property type="match status" value="1"/>
</dbReference>
<evidence type="ECO:0000256" key="9">
    <source>
        <dbReference type="ARBA" id="ARBA00022777"/>
    </source>
</evidence>
<keyword evidence="14" id="KW-0675">Receptor</keyword>
<feature type="chain" id="PRO_5022789024" description="Receptor-like serine/threonine-protein kinase" evidence="21">
    <location>
        <begin position="22"/>
        <end position="792"/>
    </location>
</feature>
<dbReference type="SMART" id="SM00108">
    <property type="entry name" value="B_lectin"/>
    <property type="match status" value="1"/>
</dbReference>